<feature type="region of interest" description="Disordered" evidence="1">
    <location>
        <begin position="39"/>
        <end position="58"/>
    </location>
</feature>
<reference evidence="2" key="1">
    <citation type="journal article" date="2015" name="Nature">
        <title>Complex archaea that bridge the gap between prokaryotes and eukaryotes.</title>
        <authorList>
            <person name="Spang A."/>
            <person name="Saw J.H."/>
            <person name="Jorgensen S.L."/>
            <person name="Zaremba-Niedzwiedzka K."/>
            <person name="Martijn J."/>
            <person name="Lind A.E."/>
            <person name="van Eijk R."/>
            <person name="Schleper C."/>
            <person name="Guy L."/>
            <person name="Ettema T.J."/>
        </authorList>
    </citation>
    <scope>NUCLEOTIDE SEQUENCE</scope>
</reference>
<accession>A0A0F9IMK5</accession>
<proteinExistence type="predicted"/>
<dbReference type="EMBL" id="LAZR01020559">
    <property type="protein sequence ID" value="KKL88452.1"/>
    <property type="molecule type" value="Genomic_DNA"/>
</dbReference>
<name>A0A0F9IMK5_9ZZZZ</name>
<feature type="non-terminal residue" evidence="2">
    <location>
        <position position="313"/>
    </location>
</feature>
<protein>
    <submittedName>
        <fullName evidence="2">Uncharacterized protein</fullName>
    </submittedName>
</protein>
<comment type="caution">
    <text evidence="2">The sequence shown here is derived from an EMBL/GenBank/DDBJ whole genome shotgun (WGS) entry which is preliminary data.</text>
</comment>
<dbReference type="AlphaFoldDB" id="A0A0F9IMK5"/>
<evidence type="ECO:0000256" key="1">
    <source>
        <dbReference type="SAM" id="MobiDB-lite"/>
    </source>
</evidence>
<gene>
    <name evidence="2" type="ORF">LCGC14_1924550</name>
</gene>
<sequence>MTIALCLPRKNMDRISCLRANWIRENAALATAKASLRQRGQQPFLAPPRASAAPGTAKEEAWLRAREQVYGLGPPQADHHCTLCDCVLSSSIEVVDAERSLYGCLRSGHLHECRGTTEGCTETHSHSDGSITCTFSGTVVDHAIDERNPELYGPGKRDYDSSTFVQQPAALDDALSVTGIKRALPGAGVDRSVPRPKRARNLRSNAAGIRRDVHTVVSDLLFDSGERKLIDRARADDMEKRAVAIVRKMCKNSARARTRPMLHEADATYSHQMTRRARLLPLKFDSARLDYYCTALCRLWMLVAETPECVDNA</sequence>
<evidence type="ECO:0000313" key="2">
    <source>
        <dbReference type="EMBL" id="KKL88452.1"/>
    </source>
</evidence>
<organism evidence="2">
    <name type="scientific">marine sediment metagenome</name>
    <dbReference type="NCBI Taxonomy" id="412755"/>
    <lineage>
        <taxon>unclassified sequences</taxon>
        <taxon>metagenomes</taxon>
        <taxon>ecological metagenomes</taxon>
    </lineage>
</organism>